<keyword evidence="1" id="KW-0812">Transmembrane</keyword>
<evidence type="ECO:0000256" key="1">
    <source>
        <dbReference type="SAM" id="Phobius"/>
    </source>
</evidence>
<accession>A0ABW3YWG7</accession>
<evidence type="ECO:0000313" key="3">
    <source>
        <dbReference type="Proteomes" id="UP001597173"/>
    </source>
</evidence>
<dbReference type="RefSeq" id="WP_374838426.1">
    <property type="nucleotide sequence ID" value="NZ_JBHEEW010000007.1"/>
</dbReference>
<protein>
    <submittedName>
        <fullName evidence="2">Uncharacterized protein</fullName>
    </submittedName>
</protein>
<sequence length="60" mass="6936">MRHPRFPRYPIEQIDADWSNIDRLRAARARADRICTLVMYWLVPAIAAGSILLSVLLELT</sequence>
<evidence type="ECO:0000313" key="2">
    <source>
        <dbReference type="EMBL" id="MFD1328264.1"/>
    </source>
</evidence>
<proteinExistence type="predicted"/>
<keyword evidence="1" id="KW-0472">Membrane</keyword>
<comment type="caution">
    <text evidence="2">The sequence shown here is derived from an EMBL/GenBank/DDBJ whole genome shotgun (WGS) entry which is preliminary data.</text>
</comment>
<dbReference type="Proteomes" id="UP001597173">
    <property type="component" value="Unassembled WGS sequence"/>
</dbReference>
<dbReference type="EMBL" id="JBHTNF010000005">
    <property type="protein sequence ID" value="MFD1328264.1"/>
    <property type="molecule type" value="Genomic_DNA"/>
</dbReference>
<feature type="transmembrane region" description="Helical" evidence="1">
    <location>
        <begin position="34"/>
        <end position="57"/>
    </location>
</feature>
<reference evidence="3" key="1">
    <citation type="journal article" date="2019" name="Int. J. Syst. Evol. Microbiol.">
        <title>The Global Catalogue of Microorganisms (GCM) 10K type strain sequencing project: providing services to taxonomists for standard genome sequencing and annotation.</title>
        <authorList>
            <consortium name="The Broad Institute Genomics Platform"/>
            <consortium name="The Broad Institute Genome Sequencing Center for Infectious Disease"/>
            <person name="Wu L."/>
            <person name="Ma J."/>
        </authorList>
    </citation>
    <scope>NUCLEOTIDE SEQUENCE [LARGE SCALE GENOMIC DNA]</scope>
    <source>
        <strain evidence="3">CCUG 55609</strain>
    </source>
</reference>
<organism evidence="2 3">
    <name type="scientific">Mycoplana ramosa</name>
    <name type="common">Mycoplana bullata</name>
    <dbReference type="NCBI Taxonomy" id="40837"/>
    <lineage>
        <taxon>Bacteria</taxon>
        <taxon>Pseudomonadati</taxon>
        <taxon>Pseudomonadota</taxon>
        <taxon>Alphaproteobacteria</taxon>
        <taxon>Hyphomicrobiales</taxon>
        <taxon>Rhizobiaceae</taxon>
        <taxon>Mycoplana</taxon>
    </lineage>
</organism>
<gene>
    <name evidence="2" type="ORF">ACFQ33_10215</name>
</gene>
<name>A0ABW3YWG7_MYCRA</name>
<keyword evidence="1" id="KW-1133">Transmembrane helix</keyword>
<keyword evidence="3" id="KW-1185">Reference proteome</keyword>